<evidence type="ECO:0000313" key="3">
    <source>
        <dbReference type="Proteomes" id="UP001431656"/>
    </source>
</evidence>
<dbReference type="Proteomes" id="UP001431656">
    <property type="component" value="Chromosome"/>
</dbReference>
<dbReference type="Gene3D" id="3.40.710.10">
    <property type="entry name" value="DD-peptidase/beta-lactamase superfamily"/>
    <property type="match status" value="1"/>
</dbReference>
<dbReference type="GO" id="GO:0046677">
    <property type="term" value="P:response to antibiotic"/>
    <property type="evidence" value="ECO:0007669"/>
    <property type="project" value="InterPro"/>
</dbReference>
<dbReference type="PANTHER" id="PTHR35333">
    <property type="entry name" value="BETA-LACTAMASE"/>
    <property type="match status" value="1"/>
</dbReference>
<name>A0AAN0KIB5_9ACTN</name>
<dbReference type="EMBL" id="AP028056">
    <property type="protein sequence ID" value="BEH02325.1"/>
    <property type="molecule type" value="Genomic_DNA"/>
</dbReference>
<dbReference type="Pfam" id="PF13354">
    <property type="entry name" value="Beta-lactamase2"/>
    <property type="match status" value="1"/>
</dbReference>
<dbReference type="AlphaFoldDB" id="A0AAN0KIB5"/>
<dbReference type="InterPro" id="IPR012338">
    <property type="entry name" value="Beta-lactam/transpept-like"/>
</dbReference>
<gene>
    <name evidence="2" type="ORF">brsh051_16060</name>
</gene>
<dbReference type="GO" id="GO:0030655">
    <property type="term" value="P:beta-lactam antibiotic catabolic process"/>
    <property type="evidence" value="ECO:0007669"/>
    <property type="project" value="InterPro"/>
</dbReference>
<sequence>MNTRRSRGLTVLMLMLVLLAVVHSYHGIGMPPQEQAGGTPTPIETPALVEAPEPDRSRPLGKLEAGEWVSTEWGGVRCEYPASPRARQIAATLQSRIVGYVAVEGRDIGFAVHDHSADVVCSFHPDVTFEMASIVKVATVASLLNQRGLAGLSAAELDWARAAIVWSDNDAHDILWGLTGGEEGLRMLAAAGGLTQTTPGPDGMWGLGTTTAADQLRLMDALVSGTLLGLDETQYLLGLMRQVVPEQTWGIITQAPPNAVIAVKNGWLDVQHWAPDGRYLTTTWTVNSIGYIQSPEVNYTLAILSSGHDSEESGRNYVEEVVAWVASVLTAD</sequence>
<dbReference type="PANTHER" id="PTHR35333:SF3">
    <property type="entry name" value="BETA-LACTAMASE-TYPE TRANSPEPTIDASE FOLD CONTAINING PROTEIN"/>
    <property type="match status" value="1"/>
</dbReference>
<dbReference type="GO" id="GO:0008800">
    <property type="term" value="F:beta-lactamase activity"/>
    <property type="evidence" value="ECO:0007669"/>
    <property type="project" value="InterPro"/>
</dbReference>
<feature type="domain" description="Beta-lactamase class A catalytic" evidence="1">
    <location>
        <begin position="158"/>
        <end position="280"/>
    </location>
</feature>
<dbReference type="InterPro" id="IPR045155">
    <property type="entry name" value="Beta-lactam_cat"/>
</dbReference>
<accession>A0AAN0KIB5</accession>
<protein>
    <submittedName>
        <fullName evidence="2">Serine hydrolase</fullName>
    </submittedName>
</protein>
<evidence type="ECO:0000313" key="2">
    <source>
        <dbReference type="EMBL" id="BEH02325.1"/>
    </source>
</evidence>
<dbReference type="SUPFAM" id="SSF56601">
    <property type="entry name" value="beta-lactamase/transpeptidase-like"/>
    <property type="match status" value="1"/>
</dbReference>
<proteinExistence type="predicted"/>
<reference evidence="2" key="1">
    <citation type="journal article" date="2024" name="Int. J. Syst. Evol. Microbiol.">
        <title>Brooklawnia propionicigenes sp. nov., a facultatively anaerobic, propionate-producing bacterium isolated from a methanogenic reactor treating waste from cattle farms.</title>
        <authorList>
            <person name="Akita Y."/>
            <person name="Ueki A."/>
            <person name="Tonouchi A."/>
            <person name="Sugawara Y."/>
            <person name="Honma S."/>
            <person name="Kaku N."/>
            <person name="Ueki K."/>
        </authorList>
    </citation>
    <scope>NUCLEOTIDE SEQUENCE</scope>
    <source>
        <strain evidence="2">SH051</strain>
    </source>
</reference>
<organism evidence="2 3">
    <name type="scientific">Brooklawnia propionicigenes</name>
    <dbReference type="NCBI Taxonomy" id="3041175"/>
    <lineage>
        <taxon>Bacteria</taxon>
        <taxon>Bacillati</taxon>
        <taxon>Actinomycetota</taxon>
        <taxon>Actinomycetes</taxon>
        <taxon>Propionibacteriales</taxon>
        <taxon>Propionibacteriaceae</taxon>
        <taxon>Brooklawnia</taxon>
    </lineage>
</organism>
<keyword evidence="3" id="KW-1185">Reference proteome</keyword>
<dbReference type="KEGG" id="broo:brsh051_16060"/>
<evidence type="ECO:0000259" key="1">
    <source>
        <dbReference type="Pfam" id="PF13354"/>
    </source>
</evidence>
<dbReference type="InterPro" id="IPR000871">
    <property type="entry name" value="Beta-lactam_class-A"/>
</dbReference>
<keyword evidence="2" id="KW-0378">Hydrolase</keyword>